<reference evidence="2" key="1">
    <citation type="submission" date="2022-05" db="EMBL/GenBank/DDBJ databases">
        <authorList>
            <person name="Jo J.-H."/>
            <person name="Im W.-T."/>
        </authorList>
    </citation>
    <scope>NUCLEOTIDE SEQUENCE</scope>
    <source>
        <strain evidence="2">RB56-2</strain>
    </source>
</reference>
<dbReference type="RefSeq" id="WP_249915562.1">
    <property type="nucleotide sequence ID" value="NZ_JAMGBB010000001.1"/>
</dbReference>
<evidence type="ECO:0008006" key="4">
    <source>
        <dbReference type="Google" id="ProtNLM"/>
    </source>
</evidence>
<evidence type="ECO:0000313" key="2">
    <source>
        <dbReference type="EMBL" id="MCL6741161.1"/>
    </source>
</evidence>
<proteinExistence type="predicted"/>
<sequence length="308" mass="32684">MMRSSQYYAGDSGNQEMLGNLGSVIGELVFGGPARQQAREDAELKRRYMQSQIGTNEASTADRQLRTAQRQALIDANSAAFDMMTEGNPNYVAYVDPTRPQEPAPGVDPLAALPVPQKMSPLAQLVSGMNAAQRLAYGNALHAAAANEAINAQDVGSAPLVLGGTIADMMRGATYAGHIPTQDSAFTPEQADDIRQQDYDNELSKARIGADARRYGADRGYEGRVYAADTSAANNRRTTETSAANNAATNATTRGGYSYQHGGSDGKARPGSRPAPAVAASGGYPEGMVIKNPQGVRMVRRGGQWVRL</sequence>
<protein>
    <recommendedName>
        <fullName evidence="4">DNA pilot protein</fullName>
    </recommendedName>
</protein>
<gene>
    <name evidence="2" type="ORF">LZ518_08460</name>
</gene>
<evidence type="ECO:0000256" key="1">
    <source>
        <dbReference type="SAM" id="MobiDB-lite"/>
    </source>
</evidence>
<dbReference type="Proteomes" id="UP001165383">
    <property type="component" value="Unassembled WGS sequence"/>
</dbReference>
<feature type="region of interest" description="Disordered" evidence="1">
    <location>
        <begin position="236"/>
        <end position="280"/>
    </location>
</feature>
<keyword evidence="3" id="KW-1185">Reference proteome</keyword>
<accession>A0ABT0S9S4</accession>
<evidence type="ECO:0000313" key="3">
    <source>
        <dbReference type="Proteomes" id="UP001165383"/>
    </source>
</evidence>
<dbReference type="EMBL" id="JAMGBB010000001">
    <property type="protein sequence ID" value="MCL6741161.1"/>
    <property type="molecule type" value="Genomic_DNA"/>
</dbReference>
<feature type="compositionally biased region" description="Low complexity" evidence="1">
    <location>
        <begin position="236"/>
        <end position="254"/>
    </location>
</feature>
<name>A0ABT0S9S4_9SPHN</name>
<organism evidence="2 3">
    <name type="scientific">Sphingomonas brevis</name>
    <dbReference type="NCBI Taxonomy" id="2908206"/>
    <lineage>
        <taxon>Bacteria</taxon>
        <taxon>Pseudomonadati</taxon>
        <taxon>Pseudomonadota</taxon>
        <taxon>Alphaproteobacteria</taxon>
        <taxon>Sphingomonadales</taxon>
        <taxon>Sphingomonadaceae</taxon>
        <taxon>Sphingomonas</taxon>
    </lineage>
</organism>
<comment type="caution">
    <text evidence="2">The sequence shown here is derived from an EMBL/GenBank/DDBJ whole genome shotgun (WGS) entry which is preliminary data.</text>
</comment>